<feature type="region of interest" description="Disordered" evidence="1">
    <location>
        <begin position="101"/>
        <end position="123"/>
    </location>
</feature>
<dbReference type="AlphaFoldDB" id="A0A162J4W3"/>
<reference evidence="2 3" key="1">
    <citation type="journal article" date="2016" name="Genome Biol. Evol.">
        <title>Divergent and convergent evolution of fungal pathogenicity.</title>
        <authorList>
            <person name="Shang Y."/>
            <person name="Xiao G."/>
            <person name="Zheng P."/>
            <person name="Cen K."/>
            <person name="Zhan S."/>
            <person name="Wang C."/>
        </authorList>
    </citation>
    <scope>NUCLEOTIDE SEQUENCE [LARGE SCALE GENOMIC DNA]</scope>
    <source>
        <strain evidence="2 3">ARSEF 2679</strain>
    </source>
</reference>
<dbReference type="OrthoDB" id="10291478at2759"/>
<dbReference type="RefSeq" id="XP_018699361.1">
    <property type="nucleotide sequence ID" value="XM_018853453.1"/>
</dbReference>
<evidence type="ECO:0000313" key="3">
    <source>
        <dbReference type="Proteomes" id="UP000076744"/>
    </source>
</evidence>
<name>A0A162J4W3_CORFA</name>
<dbReference type="GeneID" id="30026145"/>
<feature type="compositionally biased region" description="Basic and acidic residues" evidence="1">
    <location>
        <begin position="246"/>
        <end position="265"/>
    </location>
</feature>
<dbReference type="EMBL" id="AZHB01000084">
    <property type="protein sequence ID" value="OAA39478.1"/>
    <property type="molecule type" value="Genomic_DNA"/>
</dbReference>
<gene>
    <name evidence="2" type="ORF">ISF_09853</name>
</gene>
<accession>A0A162J4W3</accession>
<feature type="region of interest" description="Disordered" evidence="1">
    <location>
        <begin position="173"/>
        <end position="192"/>
    </location>
</feature>
<proteinExistence type="predicted"/>
<protein>
    <submittedName>
        <fullName evidence="2">Uncharacterized protein</fullName>
    </submittedName>
</protein>
<evidence type="ECO:0000313" key="2">
    <source>
        <dbReference type="EMBL" id="OAA39478.1"/>
    </source>
</evidence>
<evidence type="ECO:0000256" key="1">
    <source>
        <dbReference type="SAM" id="MobiDB-lite"/>
    </source>
</evidence>
<feature type="compositionally biased region" description="Polar residues" evidence="1">
    <location>
        <begin position="110"/>
        <end position="123"/>
    </location>
</feature>
<organism evidence="2 3">
    <name type="scientific">Cordyceps fumosorosea (strain ARSEF 2679)</name>
    <name type="common">Isaria fumosorosea</name>
    <dbReference type="NCBI Taxonomy" id="1081104"/>
    <lineage>
        <taxon>Eukaryota</taxon>
        <taxon>Fungi</taxon>
        <taxon>Dikarya</taxon>
        <taxon>Ascomycota</taxon>
        <taxon>Pezizomycotina</taxon>
        <taxon>Sordariomycetes</taxon>
        <taxon>Hypocreomycetidae</taxon>
        <taxon>Hypocreales</taxon>
        <taxon>Cordycipitaceae</taxon>
        <taxon>Cordyceps</taxon>
    </lineage>
</organism>
<sequence length="395" mass="41546">MLTCDSFRAICKKLGVNNLALLVLNYDKFDDAEKEYIAARLRSEAVGDQEEANLALEAAGSKLDQGLYISSFRELQKEIIPRRLREPSSQSFVVAHNSGEDATANHQEHTATLSPMSSSVGPMASPFSSNDAGAGLGGANECQNGREHLVSGDNHAAHNPCARGTEAAVSNEESLFCSTQPSTDSGYMSNAGSQQWHHTTSVASSSGAFLLPSPLSSRLPTQQGTVAAAGESGGERTVAAAGQKRPQVEDNRTSKRHMPSAEEATKNSGPSEASNVDPESATSTSHAVPQGDVATGAVSAIADPMQHQELAQELGFNLDEWDSMCSSFPVSSITAYNWDGMFDSIPATSTMVHGGIAISDELQDVDFSENAATLPAFLSEPQPSGTVPPADEAET</sequence>
<dbReference type="Proteomes" id="UP000076744">
    <property type="component" value="Unassembled WGS sequence"/>
</dbReference>
<feature type="region of interest" description="Disordered" evidence="1">
    <location>
        <begin position="214"/>
        <end position="290"/>
    </location>
</feature>
<keyword evidence="3" id="KW-1185">Reference proteome</keyword>
<comment type="caution">
    <text evidence="2">The sequence shown here is derived from an EMBL/GenBank/DDBJ whole genome shotgun (WGS) entry which is preliminary data.</text>
</comment>